<protein>
    <submittedName>
        <fullName evidence="1">Uncharacterized protein</fullName>
    </submittedName>
</protein>
<proteinExistence type="predicted"/>
<dbReference type="EMBL" id="QEIV01001347">
    <property type="protein sequence ID" value="PWZ96851.1"/>
    <property type="molecule type" value="Genomic_DNA"/>
</dbReference>
<comment type="caution">
    <text evidence="1">The sequence shown here is derived from an EMBL/GenBank/DDBJ whole genome shotgun (WGS) entry which is preliminary data.</text>
</comment>
<evidence type="ECO:0000313" key="2">
    <source>
        <dbReference type="Proteomes" id="UP000246351"/>
    </source>
</evidence>
<reference evidence="1 2" key="1">
    <citation type="journal article" date="2018" name="Vet. Microbiol.">
        <title>Clonal diversity and geographic distribution of methicillin-resistant Staphylococcus pseudintermedius from Australian animals: Discovery of novel sequence types.</title>
        <authorList>
            <person name="Worthing K.A."/>
            <person name="Abraham S."/>
            <person name="Coombs G.W."/>
            <person name="Pang S."/>
            <person name="Saputra S."/>
            <person name="Jordan D."/>
            <person name="Trott D.J."/>
            <person name="Norris J.M."/>
        </authorList>
    </citation>
    <scope>NUCLEOTIDE SEQUENCE [LARGE SCALE GENOMIC DNA]</scope>
    <source>
        <strain evidence="1 2">ST71 3</strain>
    </source>
</reference>
<evidence type="ECO:0000313" key="1">
    <source>
        <dbReference type="EMBL" id="PWZ96851.1"/>
    </source>
</evidence>
<dbReference type="Proteomes" id="UP000246351">
    <property type="component" value="Unassembled WGS sequence"/>
</dbReference>
<sequence>MITDEGELSEVLKADRINRIIDVLIQVDSFKFVKISQQHPFQQQHESDIRINNQRPVYQFSDIEKVFSTDTCIKHKKHHCFQRT</sequence>
<gene>
    <name evidence="1" type="ORF">DD924_13310</name>
</gene>
<name>A0A317Z5K3_STAPS</name>
<accession>A0A317Z5K3</accession>
<organism evidence="1 2">
    <name type="scientific">Staphylococcus pseudintermedius</name>
    <dbReference type="NCBI Taxonomy" id="283734"/>
    <lineage>
        <taxon>Bacteria</taxon>
        <taxon>Bacillati</taxon>
        <taxon>Bacillota</taxon>
        <taxon>Bacilli</taxon>
        <taxon>Bacillales</taxon>
        <taxon>Staphylococcaceae</taxon>
        <taxon>Staphylococcus</taxon>
        <taxon>Staphylococcus intermedius group</taxon>
    </lineage>
</organism>
<dbReference type="AlphaFoldDB" id="A0A317Z5K3"/>
<dbReference type="RefSeq" id="WP_037543128.1">
    <property type="nucleotide sequence ID" value="NZ_BAAFIH010000005.1"/>
</dbReference>